<evidence type="ECO:0000313" key="2">
    <source>
        <dbReference type="Proteomes" id="UP000244855"/>
    </source>
</evidence>
<protein>
    <submittedName>
        <fullName evidence="1">Uncharacterized protein</fullName>
    </submittedName>
</protein>
<feature type="non-terminal residue" evidence="1">
    <location>
        <position position="1"/>
    </location>
</feature>
<sequence>KYDFYTRRFAREYPGMWADFKCSEGPRGKEKYPRAWGYIHGRWHSGPYYPIRL</sequence>
<dbReference type="EMBL" id="KZ805358">
    <property type="protein sequence ID" value="PVI01397.1"/>
    <property type="molecule type" value="Genomic_DNA"/>
</dbReference>
<accession>A0A2V1DT92</accession>
<reference evidence="1 2" key="1">
    <citation type="journal article" date="2018" name="Sci. Rep.">
        <title>Comparative genomics provides insights into the lifestyle and reveals functional heterogeneity of dark septate endophytic fungi.</title>
        <authorList>
            <person name="Knapp D.G."/>
            <person name="Nemeth J.B."/>
            <person name="Barry K."/>
            <person name="Hainaut M."/>
            <person name="Henrissat B."/>
            <person name="Johnson J."/>
            <person name="Kuo A."/>
            <person name="Lim J.H.P."/>
            <person name="Lipzen A."/>
            <person name="Nolan M."/>
            <person name="Ohm R.A."/>
            <person name="Tamas L."/>
            <person name="Grigoriev I.V."/>
            <person name="Spatafora J.W."/>
            <person name="Nagy L.G."/>
            <person name="Kovacs G.M."/>
        </authorList>
    </citation>
    <scope>NUCLEOTIDE SEQUENCE [LARGE SCALE GENOMIC DNA]</scope>
    <source>
        <strain evidence="1 2">DSE2036</strain>
    </source>
</reference>
<organism evidence="1 2">
    <name type="scientific">Periconia macrospinosa</name>
    <dbReference type="NCBI Taxonomy" id="97972"/>
    <lineage>
        <taxon>Eukaryota</taxon>
        <taxon>Fungi</taxon>
        <taxon>Dikarya</taxon>
        <taxon>Ascomycota</taxon>
        <taxon>Pezizomycotina</taxon>
        <taxon>Dothideomycetes</taxon>
        <taxon>Pleosporomycetidae</taxon>
        <taxon>Pleosporales</taxon>
        <taxon>Massarineae</taxon>
        <taxon>Periconiaceae</taxon>
        <taxon>Periconia</taxon>
    </lineage>
</organism>
<gene>
    <name evidence="1" type="ORF">DM02DRAFT_525054</name>
</gene>
<keyword evidence="2" id="KW-1185">Reference proteome</keyword>
<dbReference type="Proteomes" id="UP000244855">
    <property type="component" value="Unassembled WGS sequence"/>
</dbReference>
<proteinExistence type="predicted"/>
<name>A0A2V1DT92_9PLEO</name>
<dbReference type="AlphaFoldDB" id="A0A2V1DT92"/>
<evidence type="ECO:0000313" key="1">
    <source>
        <dbReference type="EMBL" id="PVI01397.1"/>
    </source>
</evidence>